<dbReference type="PANTHER" id="PTHR13931:SF2">
    <property type="entry name" value="UBIQUITIN CONJUGATION FACTOR E4 B"/>
    <property type="match status" value="1"/>
</dbReference>
<evidence type="ECO:0000256" key="8">
    <source>
        <dbReference type="ARBA" id="ARBA00022553"/>
    </source>
</evidence>
<evidence type="ECO:0000256" key="16">
    <source>
        <dbReference type="ARBA" id="ARBA00083610"/>
    </source>
</evidence>
<keyword evidence="10" id="KW-0833">Ubl conjugation pathway</keyword>
<evidence type="ECO:0000256" key="9">
    <source>
        <dbReference type="ARBA" id="ARBA00022679"/>
    </source>
</evidence>
<dbReference type="FunFam" id="3.30.40.10:FF:000060">
    <property type="entry name" value="ubiquitin conjugation factor E4 B"/>
    <property type="match status" value="1"/>
</dbReference>
<dbReference type="Pfam" id="PF10408">
    <property type="entry name" value="Ufd2P_core"/>
    <property type="match status" value="1"/>
</dbReference>
<dbReference type="InterPro" id="IPR045132">
    <property type="entry name" value="UBE4"/>
</dbReference>
<evidence type="ECO:0000256" key="11">
    <source>
        <dbReference type="ARBA" id="ARBA00022990"/>
    </source>
</evidence>
<dbReference type="Pfam" id="PF04564">
    <property type="entry name" value="U-box"/>
    <property type="match status" value="1"/>
</dbReference>
<dbReference type="RefSeq" id="XP_047740859.1">
    <property type="nucleotide sequence ID" value="XM_047884903.1"/>
</dbReference>
<dbReference type="SUPFAM" id="SSF57850">
    <property type="entry name" value="RING/U-box"/>
    <property type="match status" value="1"/>
</dbReference>
<evidence type="ECO:0000256" key="3">
    <source>
        <dbReference type="ARBA" id="ARBA00004496"/>
    </source>
</evidence>
<feature type="compositionally biased region" description="Polar residues" evidence="18">
    <location>
        <begin position="31"/>
        <end position="42"/>
    </location>
</feature>
<evidence type="ECO:0000256" key="4">
    <source>
        <dbReference type="ARBA" id="ARBA00004906"/>
    </source>
</evidence>
<keyword evidence="11" id="KW-0007">Acetylation</keyword>
<evidence type="ECO:0000256" key="5">
    <source>
        <dbReference type="ARBA" id="ARBA00007434"/>
    </source>
</evidence>
<dbReference type="EC" id="2.3.2.27" evidence="6"/>
<proteinExistence type="inferred from homology"/>
<evidence type="ECO:0000256" key="2">
    <source>
        <dbReference type="ARBA" id="ARBA00004123"/>
    </source>
</evidence>
<evidence type="ECO:0000313" key="20">
    <source>
        <dbReference type="Proteomes" id="UP000694843"/>
    </source>
</evidence>
<dbReference type="PROSITE" id="PS51698">
    <property type="entry name" value="U_BOX"/>
    <property type="match status" value="1"/>
</dbReference>
<evidence type="ECO:0000256" key="13">
    <source>
        <dbReference type="ARBA" id="ARBA00056267"/>
    </source>
</evidence>
<evidence type="ECO:0000256" key="14">
    <source>
        <dbReference type="ARBA" id="ARBA00072779"/>
    </source>
</evidence>
<evidence type="ECO:0000256" key="12">
    <source>
        <dbReference type="ARBA" id="ARBA00023242"/>
    </source>
</evidence>
<comment type="catalytic activity">
    <reaction evidence="1">
        <text>S-ubiquitinyl-[E2 ubiquitin-conjugating enzyme]-L-cysteine + [acceptor protein]-L-lysine = [E2 ubiquitin-conjugating enzyme]-L-cysteine + N(6)-ubiquitinyl-[acceptor protein]-L-lysine.</text>
        <dbReference type="EC" id="2.3.2.27"/>
    </reaction>
</comment>
<dbReference type="OMA" id="DRTKPHW"/>
<comment type="similarity">
    <text evidence="5">Belongs to the ubiquitin conjugation factor E4 family.</text>
</comment>
<dbReference type="GO" id="GO:0000151">
    <property type="term" value="C:ubiquitin ligase complex"/>
    <property type="evidence" value="ECO:0007669"/>
    <property type="project" value="InterPro"/>
</dbReference>
<evidence type="ECO:0000259" key="19">
    <source>
        <dbReference type="PROSITE" id="PS51698"/>
    </source>
</evidence>
<dbReference type="GO" id="GO:0034450">
    <property type="term" value="F:ubiquitin-ubiquitin ligase activity"/>
    <property type="evidence" value="ECO:0007669"/>
    <property type="project" value="InterPro"/>
</dbReference>
<feature type="region of interest" description="Disordered" evidence="18">
    <location>
        <begin position="1"/>
        <end position="42"/>
    </location>
</feature>
<dbReference type="CDD" id="cd16658">
    <property type="entry name" value="RING-Ubox_UBE4B"/>
    <property type="match status" value="1"/>
</dbReference>
<protein>
    <recommendedName>
        <fullName evidence="14">Ubiquitin conjugation factor E4 B</fullName>
        <ecNumber evidence="6">2.3.2.27</ecNumber>
    </recommendedName>
    <alternativeName>
        <fullName evidence="16">RING-type E3 ubiquitin transferase E4 B</fullName>
    </alternativeName>
    <alternativeName>
        <fullName evidence="15">Ubiquitin fusion degradation protein 2</fullName>
    </alternativeName>
</protein>
<evidence type="ECO:0000256" key="18">
    <source>
        <dbReference type="SAM" id="MobiDB-lite"/>
    </source>
</evidence>
<feature type="compositionally biased region" description="Basic and acidic residues" evidence="18">
    <location>
        <begin position="1"/>
        <end position="11"/>
    </location>
</feature>
<organism evidence="20 21">
    <name type="scientific">Hyalella azteca</name>
    <name type="common">Amphipod</name>
    <dbReference type="NCBI Taxonomy" id="294128"/>
    <lineage>
        <taxon>Eukaryota</taxon>
        <taxon>Metazoa</taxon>
        <taxon>Ecdysozoa</taxon>
        <taxon>Arthropoda</taxon>
        <taxon>Crustacea</taxon>
        <taxon>Multicrustacea</taxon>
        <taxon>Malacostraca</taxon>
        <taxon>Eumalacostraca</taxon>
        <taxon>Peracarida</taxon>
        <taxon>Amphipoda</taxon>
        <taxon>Senticaudata</taxon>
        <taxon>Talitrida</taxon>
        <taxon>Talitroidea</taxon>
        <taxon>Hyalellidae</taxon>
        <taxon>Hyalella</taxon>
    </lineage>
</organism>
<gene>
    <name evidence="21 22" type="primary">LOC108666058</name>
</gene>
<keyword evidence="8" id="KW-0597">Phosphoprotein</keyword>
<dbReference type="InterPro" id="IPR003613">
    <property type="entry name" value="Ubox_domain"/>
</dbReference>
<dbReference type="GO" id="GO:0036503">
    <property type="term" value="P:ERAD pathway"/>
    <property type="evidence" value="ECO:0007669"/>
    <property type="project" value="InterPro"/>
</dbReference>
<dbReference type="InterPro" id="IPR013083">
    <property type="entry name" value="Znf_RING/FYVE/PHD"/>
</dbReference>
<evidence type="ECO:0000313" key="21">
    <source>
        <dbReference type="RefSeq" id="XP_047740859.1"/>
    </source>
</evidence>
<dbReference type="OrthoDB" id="20295at2759"/>
<dbReference type="GO" id="GO:0005634">
    <property type="term" value="C:nucleus"/>
    <property type="evidence" value="ECO:0007669"/>
    <property type="project" value="UniProtKB-SubCell"/>
</dbReference>
<dbReference type="GO" id="GO:0000209">
    <property type="term" value="P:protein polyubiquitination"/>
    <property type="evidence" value="ECO:0007669"/>
    <property type="project" value="TreeGrafter"/>
</dbReference>
<dbReference type="GO" id="GO:0006511">
    <property type="term" value="P:ubiquitin-dependent protein catabolic process"/>
    <property type="evidence" value="ECO:0007669"/>
    <property type="project" value="InterPro"/>
</dbReference>
<sequence length="1203" mass="134791">MADEINKDEIRRKRLAKLSSGSASGPAGGSTDNASNSSSQEKNLQINFGSSVIKSSDVSESLLREASTCLSASPASPDCSSITITTTITQSSPCKRNLSSPPAATPAKKALLVLGAEGSGAEATGRSLSEAVITAEGLATEVPMDVDDEALQRRPDCKRDRTVSRSEVTPEHLQSILSSLLLVSWPGLEVDSCQTPPLDEPLLLTEVTGLSSASSVENVISETTMSVVLRLLRAEQHATAKFGATAQHDSSPGAEQAATDISAAIEQLCKPPDRKEAAALNYLCSVYRAAVTYERDYPKKSAVEQISKALVEVRRQSMQLTAQMLSGTFDAYSSSERSLFLPSGLALSSDLIRPLLLDALPRGFLADLMHHTAHDGAQLFQKVWSGVLLGLSDLMRRCSLLHPAYRRILEVYIILTEFKTNNNRPICSLMVTMPSWCPAVRVAAEAGREIVTTSLLGPFTQLSLFVEDCPDIVKQYLSGPNDLGARRGRLYEVFESLPSSLTSLALELDLVRRDGLWKLFHNLLTNNSSREGTLQLLSETLLRNKKRAQMQCKDSEVMSDGHAFNLLSVMQLLCLKVKVEKVDPKYFLHPKSLVNFDGESRLSMSEPQAEEFRKEIQSDTSQFEAVNFHSQCWFLTLSAHHLSIVPCIRRYNKRCKAIAELQQMIDQIESSEEQWRDQPNAAEQREVLTRWKHQVKRLQQARVCQEVVLLDLQLLTRCLTFYCSVAQVLLQTLLGPQYEALFVSLLSTDSASSSNAQVSLPKMTTPKLFSAFPEFFLEDIAEVILFISHYHFPTVENNVGQDLVSLLVVVICGCSDGHVKNPYLIAKFVEMLFDMSPSNLVPRLYERVLSHPLSVLLPSALMRFYNLVESMGTSNGFYDKFSFRYHVGVIFRSFWRELRLKQAFIEEANSCIANNVFRSGRDFIKFVNLLMNDTTFLLDETVASLKRIHEMQEEMAGAEWAALESQQQETRRRALATDERQCRWYLTLTRETLEMMHHLTKEIPKPFVRPELGDRLAAMLDYNLTQLAGQKCRDLKVRNPEKYGWDPKKMLGLIVDVYLHLDSPEFARTLANDERSFSKDLFELTLKRLDKAGIKTVDEMMQFRALGQKATDILLQKLQEDEDYSDAPDNFMDPLMQTLMTDPVALPSGIVMDRSVIMRHLLNDNTDPFTRQPLTEDDLRPDAKLKDEIEAWIAAKNAAKSSS</sequence>
<dbReference type="Proteomes" id="UP000694843">
    <property type="component" value="Unplaced"/>
</dbReference>
<dbReference type="SMART" id="SM00504">
    <property type="entry name" value="Ubox"/>
    <property type="match status" value="1"/>
</dbReference>
<comment type="subcellular location">
    <subcellularLocation>
        <location evidence="3">Cytoplasm</location>
    </subcellularLocation>
    <subcellularLocation>
        <location evidence="2">Nucleus</location>
    </subcellularLocation>
</comment>
<dbReference type="RefSeq" id="XP_047740860.1">
    <property type="nucleotide sequence ID" value="XM_047884904.1"/>
</dbReference>
<evidence type="ECO:0000256" key="1">
    <source>
        <dbReference type="ARBA" id="ARBA00000900"/>
    </source>
</evidence>
<reference evidence="21 22" key="1">
    <citation type="submission" date="2025-04" db="UniProtKB">
        <authorList>
            <consortium name="RefSeq"/>
        </authorList>
    </citation>
    <scope>IDENTIFICATION</scope>
    <source>
        <tissue evidence="21 22">Whole organism</tissue>
    </source>
</reference>
<feature type="coiled-coil region" evidence="17">
    <location>
        <begin position="658"/>
        <end position="701"/>
    </location>
</feature>
<comment type="function">
    <text evidence="13">Ubiquitin-protein ligase that probably functions as an E3 ligase in conjunction with specific E1 and E2 ligases. May also function as an E4 ligase mediating the assembly of polyubiquitin chains on substrates ubiquitinated by another E3 ubiquitin ligase. May regulate myosin assembly in striated muscles together with STUB1 and VCP/p97 by targeting myosin chaperone UNC45B for proteasomal degradation.</text>
</comment>
<accession>A0A979FUF8</accession>
<evidence type="ECO:0000313" key="22">
    <source>
        <dbReference type="RefSeq" id="XP_047740860.1"/>
    </source>
</evidence>
<name>A0A979FUF8_HYAAZ</name>
<evidence type="ECO:0000256" key="10">
    <source>
        <dbReference type="ARBA" id="ARBA00022786"/>
    </source>
</evidence>
<evidence type="ECO:0000256" key="7">
    <source>
        <dbReference type="ARBA" id="ARBA00022490"/>
    </source>
</evidence>
<keyword evidence="12" id="KW-0539">Nucleus</keyword>
<dbReference type="CTD" id="10277"/>
<keyword evidence="9" id="KW-0808">Transferase</keyword>
<keyword evidence="20" id="KW-1185">Reference proteome</keyword>
<dbReference type="AlphaFoldDB" id="A0A979FUF8"/>
<comment type="pathway">
    <text evidence="4">Protein modification; protein ubiquitination.</text>
</comment>
<keyword evidence="17" id="KW-0175">Coiled coil</keyword>
<dbReference type="GeneID" id="108666058"/>
<evidence type="ECO:0000256" key="6">
    <source>
        <dbReference type="ARBA" id="ARBA00012483"/>
    </source>
</evidence>
<evidence type="ECO:0000256" key="17">
    <source>
        <dbReference type="SAM" id="Coils"/>
    </source>
</evidence>
<dbReference type="PANTHER" id="PTHR13931">
    <property type="entry name" value="UBIQUITINATION FACTOR E4"/>
    <property type="match status" value="1"/>
</dbReference>
<feature type="domain" description="U-box" evidence="19">
    <location>
        <begin position="1126"/>
        <end position="1199"/>
    </location>
</feature>
<dbReference type="Gene3D" id="3.30.40.10">
    <property type="entry name" value="Zinc/RING finger domain, C3HC4 (zinc finger)"/>
    <property type="match status" value="1"/>
</dbReference>
<dbReference type="GO" id="GO:0005737">
    <property type="term" value="C:cytoplasm"/>
    <property type="evidence" value="ECO:0007669"/>
    <property type="project" value="UniProtKB-SubCell"/>
</dbReference>
<evidence type="ECO:0000256" key="15">
    <source>
        <dbReference type="ARBA" id="ARBA00081821"/>
    </source>
</evidence>
<dbReference type="InterPro" id="IPR019474">
    <property type="entry name" value="Ub_conjug_fac_E4_core"/>
</dbReference>
<keyword evidence="7" id="KW-0963">Cytoplasm</keyword>